<evidence type="ECO:0000313" key="1">
    <source>
        <dbReference type="Proteomes" id="UP000887580"/>
    </source>
</evidence>
<dbReference type="WBParaSite" id="PS1159_v2.g5657.t1">
    <property type="protein sequence ID" value="PS1159_v2.g5657.t1"/>
    <property type="gene ID" value="PS1159_v2.g5657"/>
</dbReference>
<proteinExistence type="predicted"/>
<accession>A0AC35GJC1</accession>
<sequence length="151" mass="17423">MYLFFAFRMDIPSQRRCFPSCKIPEKRDFMDVNPEKSEDDFYKEYDPMVGLGTAAILIVFFIVITVKSFIRWIIRKYKLFKFKRAAKKLSILQTTNNLLYNSNNNAANNNNNNSNYENFNHNNDTIEVNIIGKRGGGGEILLNGKISSMGT</sequence>
<protein>
    <submittedName>
        <fullName evidence="2">Uncharacterized protein</fullName>
    </submittedName>
</protein>
<organism evidence="1 2">
    <name type="scientific">Panagrolaimus sp. PS1159</name>
    <dbReference type="NCBI Taxonomy" id="55785"/>
    <lineage>
        <taxon>Eukaryota</taxon>
        <taxon>Metazoa</taxon>
        <taxon>Ecdysozoa</taxon>
        <taxon>Nematoda</taxon>
        <taxon>Chromadorea</taxon>
        <taxon>Rhabditida</taxon>
        <taxon>Tylenchina</taxon>
        <taxon>Panagrolaimomorpha</taxon>
        <taxon>Panagrolaimoidea</taxon>
        <taxon>Panagrolaimidae</taxon>
        <taxon>Panagrolaimus</taxon>
    </lineage>
</organism>
<name>A0AC35GJC1_9BILA</name>
<reference evidence="2" key="1">
    <citation type="submission" date="2022-11" db="UniProtKB">
        <authorList>
            <consortium name="WormBaseParasite"/>
        </authorList>
    </citation>
    <scope>IDENTIFICATION</scope>
</reference>
<evidence type="ECO:0000313" key="2">
    <source>
        <dbReference type="WBParaSite" id="PS1159_v2.g5657.t1"/>
    </source>
</evidence>
<dbReference type="Proteomes" id="UP000887580">
    <property type="component" value="Unplaced"/>
</dbReference>